<protein>
    <recommendedName>
        <fullName evidence="4">Retrotransposon Copia-like N-terminal domain-containing protein</fullName>
    </recommendedName>
</protein>
<proteinExistence type="predicted"/>
<feature type="chain" id="PRO_5041906872" description="Retrotransposon Copia-like N-terminal domain-containing protein" evidence="1">
    <location>
        <begin position="21"/>
        <end position="167"/>
    </location>
</feature>
<reference evidence="2" key="1">
    <citation type="submission" date="2023-07" db="EMBL/GenBank/DDBJ databases">
        <title>A chromosome-level genome assembly of Lolium multiflorum.</title>
        <authorList>
            <person name="Chen Y."/>
            <person name="Copetti D."/>
            <person name="Kolliker R."/>
            <person name="Studer B."/>
        </authorList>
    </citation>
    <scope>NUCLEOTIDE SEQUENCE</scope>
    <source>
        <strain evidence="2">02402/16</strain>
        <tissue evidence="2">Leaf</tissue>
    </source>
</reference>
<dbReference type="EMBL" id="JAUUTY010000005">
    <property type="protein sequence ID" value="KAK1625895.1"/>
    <property type="molecule type" value="Genomic_DNA"/>
</dbReference>
<evidence type="ECO:0000313" key="3">
    <source>
        <dbReference type="Proteomes" id="UP001231189"/>
    </source>
</evidence>
<keyword evidence="1" id="KW-0732">Signal</keyword>
<comment type="caution">
    <text evidence="2">The sequence shown here is derived from an EMBL/GenBank/DDBJ whole genome shotgun (WGS) entry which is preliminary data.</text>
</comment>
<dbReference type="AlphaFoldDB" id="A0AAD8RID5"/>
<feature type="signal peptide" evidence="1">
    <location>
        <begin position="1"/>
        <end position="20"/>
    </location>
</feature>
<dbReference type="Proteomes" id="UP001231189">
    <property type="component" value="Unassembled WGS sequence"/>
</dbReference>
<organism evidence="2 3">
    <name type="scientific">Lolium multiflorum</name>
    <name type="common">Italian ryegrass</name>
    <name type="synonym">Lolium perenne subsp. multiflorum</name>
    <dbReference type="NCBI Taxonomy" id="4521"/>
    <lineage>
        <taxon>Eukaryota</taxon>
        <taxon>Viridiplantae</taxon>
        <taxon>Streptophyta</taxon>
        <taxon>Embryophyta</taxon>
        <taxon>Tracheophyta</taxon>
        <taxon>Spermatophyta</taxon>
        <taxon>Magnoliopsida</taxon>
        <taxon>Liliopsida</taxon>
        <taxon>Poales</taxon>
        <taxon>Poaceae</taxon>
        <taxon>BOP clade</taxon>
        <taxon>Pooideae</taxon>
        <taxon>Poodae</taxon>
        <taxon>Poeae</taxon>
        <taxon>Poeae Chloroplast Group 2 (Poeae type)</taxon>
        <taxon>Loliodinae</taxon>
        <taxon>Loliinae</taxon>
        <taxon>Lolium</taxon>
    </lineage>
</organism>
<evidence type="ECO:0000313" key="2">
    <source>
        <dbReference type="EMBL" id="KAK1625895.1"/>
    </source>
</evidence>
<evidence type="ECO:0000256" key="1">
    <source>
        <dbReference type="SAM" id="SignalP"/>
    </source>
</evidence>
<keyword evidence="3" id="KW-1185">Reference proteome</keyword>
<evidence type="ECO:0008006" key="4">
    <source>
        <dbReference type="Google" id="ProtNLM"/>
    </source>
</evidence>
<accession>A0AAD8RID5</accession>
<sequence length="167" mass="17058">MTAPASSGLLSTGLLPPSLAALLQEPVHRATEPAHQIGTTMIGSIFSAQPSAMPSLGVSGLQMQPYTASSGAVTSSAVAVSTSSAPAPVSVVAAATPLPPTPTPATDLATAFPPPYHFGNHITLKLTPDNYIFWRAQVLPLLRSHYLLGYVDGTLPCPPALVDGVHG</sequence>
<gene>
    <name evidence="2" type="ORF">QYE76_000210</name>
</gene>
<name>A0AAD8RID5_LOLMU</name>